<comment type="catalytic activity">
    <reaction evidence="1">
        <text>ATP + protein L-histidine = ADP + protein N-phospho-L-histidine.</text>
        <dbReference type="EC" id="2.7.13.3"/>
    </reaction>
</comment>
<proteinExistence type="predicted"/>
<dbReference type="InterPro" id="IPR050482">
    <property type="entry name" value="Sensor_HK_TwoCompSys"/>
</dbReference>
<dbReference type="Proteomes" id="UP001501578">
    <property type="component" value="Unassembled WGS sequence"/>
</dbReference>
<feature type="transmembrane region" description="Helical" evidence="9">
    <location>
        <begin position="125"/>
        <end position="143"/>
    </location>
</feature>
<dbReference type="CDD" id="cd16917">
    <property type="entry name" value="HATPase_UhpB-NarQ-NarX-like"/>
    <property type="match status" value="1"/>
</dbReference>
<evidence type="ECO:0000256" key="1">
    <source>
        <dbReference type="ARBA" id="ARBA00000085"/>
    </source>
</evidence>
<evidence type="ECO:0000256" key="5">
    <source>
        <dbReference type="ARBA" id="ARBA00022741"/>
    </source>
</evidence>
<evidence type="ECO:0000256" key="2">
    <source>
        <dbReference type="ARBA" id="ARBA00012438"/>
    </source>
</evidence>
<evidence type="ECO:0000256" key="8">
    <source>
        <dbReference type="ARBA" id="ARBA00023012"/>
    </source>
</evidence>
<feature type="domain" description="Histidine kinase/HSP90-like ATPase" evidence="10">
    <location>
        <begin position="284"/>
        <end position="369"/>
    </location>
</feature>
<dbReference type="InterPro" id="IPR003594">
    <property type="entry name" value="HATPase_dom"/>
</dbReference>
<feature type="transmembrane region" description="Helical" evidence="9">
    <location>
        <begin position="9"/>
        <end position="27"/>
    </location>
</feature>
<evidence type="ECO:0000313" key="12">
    <source>
        <dbReference type="EMBL" id="GAA0946852.1"/>
    </source>
</evidence>
<evidence type="ECO:0000256" key="6">
    <source>
        <dbReference type="ARBA" id="ARBA00022777"/>
    </source>
</evidence>
<keyword evidence="7" id="KW-0067">ATP-binding</keyword>
<dbReference type="Gene3D" id="1.20.5.1930">
    <property type="match status" value="1"/>
</dbReference>
<feature type="transmembrane region" description="Helical" evidence="9">
    <location>
        <begin position="33"/>
        <end position="51"/>
    </location>
</feature>
<name>A0ABP4BB22_9ACTN</name>
<protein>
    <recommendedName>
        <fullName evidence="2">histidine kinase</fullName>
        <ecNumber evidence="2">2.7.13.3</ecNumber>
    </recommendedName>
</protein>
<sequence length="377" mass="39492">MRGLGKDMRWTLGLVLAVVAGTVMIGLRKPDAAINTLDVVLPAVACAAALLRTRFPVLVLLITLVCTGFYYPLGTLDGPVLLIFLLALFTAADQGHLLAAAVTGAASVFGMGLGETGGVRHVGDGLFLMIGGWVAAAVALGGVTRNRRAYLTEIERRAREAEHTKEEEARRRATEERLRIARELHDVLGHNISLINVQAAAALHGLRKRPESAETALRTIKDTSKDTLRQLRTTLGVLRQVDEDAPTAPADSIERLDELVGRSGLDVTANVAVGPLPAPVDLAAARIIQEALTNVGRHAGTGRASLTITQGRGDLVISVEDEGPGAVYADGAGYGIQGMRERAAALGGTLAAGPRPGGGFAVVATLPVAEDEQDGLR</sequence>
<keyword evidence="6 12" id="KW-0418">Kinase</keyword>
<evidence type="ECO:0000256" key="4">
    <source>
        <dbReference type="ARBA" id="ARBA00022679"/>
    </source>
</evidence>
<dbReference type="EC" id="2.7.13.3" evidence="2"/>
<dbReference type="EMBL" id="BAAAHQ010000040">
    <property type="protein sequence ID" value="GAA0946852.1"/>
    <property type="molecule type" value="Genomic_DNA"/>
</dbReference>
<keyword evidence="8" id="KW-0902">Two-component regulatory system</keyword>
<accession>A0ABP4BB22</accession>
<organism evidence="12 13">
    <name type="scientific">Nonomuraea longicatena</name>
    <dbReference type="NCBI Taxonomy" id="83682"/>
    <lineage>
        <taxon>Bacteria</taxon>
        <taxon>Bacillati</taxon>
        <taxon>Actinomycetota</taxon>
        <taxon>Actinomycetes</taxon>
        <taxon>Streptosporangiales</taxon>
        <taxon>Streptosporangiaceae</taxon>
        <taxon>Nonomuraea</taxon>
    </lineage>
</organism>
<keyword evidence="9" id="KW-0812">Transmembrane</keyword>
<dbReference type="InterPro" id="IPR011712">
    <property type="entry name" value="Sig_transdc_His_kin_sub3_dim/P"/>
</dbReference>
<evidence type="ECO:0000256" key="3">
    <source>
        <dbReference type="ARBA" id="ARBA00022553"/>
    </source>
</evidence>
<keyword evidence="3" id="KW-0597">Phosphoprotein</keyword>
<dbReference type="InterPro" id="IPR036890">
    <property type="entry name" value="HATPase_C_sf"/>
</dbReference>
<comment type="caution">
    <text evidence="12">The sequence shown here is derived from an EMBL/GenBank/DDBJ whole genome shotgun (WGS) entry which is preliminary data.</text>
</comment>
<keyword evidence="9" id="KW-1133">Transmembrane helix</keyword>
<dbReference type="GO" id="GO:0016301">
    <property type="term" value="F:kinase activity"/>
    <property type="evidence" value="ECO:0007669"/>
    <property type="project" value="UniProtKB-KW"/>
</dbReference>
<keyword evidence="4" id="KW-0808">Transferase</keyword>
<dbReference type="Pfam" id="PF07730">
    <property type="entry name" value="HisKA_3"/>
    <property type="match status" value="1"/>
</dbReference>
<evidence type="ECO:0000256" key="9">
    <source>
        <dbReference type="SAM" id="Phobius"/>
    </source>
</evidence>
<feature type="domain" description="Signal transduction histidine kinase subgroup 3 dimerisation and phosphoacceptor" evidence="11">
    <location>
        <begin position="176"/>
        <end position="242"/>
    </location>
</feature>
<dbReference type="PANTHER" id="PTHR24421">
    <property type="entry name" value="NITRATE/NITRITE SENSOR PROTEIN NARX-RELATED"/>
    <property type="match status" value="1"/>
</dbReference>
<dbReference type="Gene3D" id="3.30.565.10">
    <property type="entry name" value="Histidine kinase-like ATPase, C-terminal domain"/>
    <property type="match status" value="1"/>
</dbReference>
<keyword evidence="5" id="KW-0547">Nucleotide-binding</keyword>
<reference evidence="13" key="1">
    <citation type="journal article" date="2019" name="Int. J. Syst. Evol. Microbiol.">
        <title>The Global Catalogue of Microorganisms (GCM) 10K type strain sequencing project: providing services to taxonomists for standard genome sequencing and annotation.</title>
        <authorList>
            <consortium name="The Broad Institute Genomics Platform"/>
            <consortium name="The Broad Institute Genome Sequencing Center for Infectious Disease"/>
            <person name="Wu L."/>
            <person name="Ma J."/>
        </authorList>
    </citation>
    <scope>NUCLEOTIDE SEQUENCE [LARGE SCALE GENOMIC DNA]</scope>
    <source>
        <strain evidence="13">JCM 11136</strain>
    </source>
</reference>
<keyword evidence="9" id="KW-0472">Membrane</keyword>
<evidence type="ECO:0000313" key="13">
    <source>
        <dbReference type="Proteomes" id="UP001501578"/>
    </source>
</evidence>
<dbReference type="PANTHER" id="PTHR24421:SF10">
    <property type="entry name" value="NITRATE_NITRITE SENSOR PROTEIN NARQ"/>
    <property type="match status" value="1"/>
</dbReference>
<evidence type="ECO:0000259" key="11">
    <source>
        <dbReference type="Pfam" id="PF07730"/>
    </source>
</evidence>
<evidence type="ECO:0000259" key="10">
    <source>
        <dbReference type="Pfam" id="PF02518"/>
    </source>
</evidence>
<feature type="transmembrane region" description="Helical" evidence="9">
    <location>
        <begin position="58"/>
        <end position="89"/>
    </location>
</feature>
<evidence type="ECO:0000256" key="7">
    <source>
        <dbReference type="ARBA" id="ARBA00022840"/>
    </source>
</evidence>
<dbReference type="Pfam" id="PF02518">
    <property type="entry name" value="HATPase_c"/>
    <property type="match status" value="1"/>
</dbReference>
<keyword evidence="13" id="KW-1185">Reference proteome</keyword>
<gene>
    <name evidence="12" type="ORF">GCM10009560_62900</name>
</gene>
<dbReference type="RefSeq" id="WP_343953775.1">
    <property type="nucleotide sequence ID" value="NZ_BAAAHQ010000040.1"/>
</dbReference>
<dbReference type="SUPFAM" id="SSF55874">
    <property type="entry name" value="ATPase domain of HSP90 chaperone/DNA topoisomerase II/histidine kinase"/>
    <property type="match status" value="1"/>
</dbReference>